<evidence type="ECO:0000313" key="5">
    <source>
        <dbReference type="Proteomes" id="UP000807342"/>
    </source>
</evidence>
<dbReference type="Gene3D" id="3.40.50.720">
    <property type="entry name" value="NAD(P)-binding Rossmann-like Domain"/>
    <property type="match status" value="1"/>
</dbReference>
<dbReference type="GO" id="GO:0016616">
    <property type="term" value="F:oxidoreductase activity, acting on the CH-OH group of donors, NAD or NADP as acceptor"/>
    <property type="evidence" value="ECO:0007669"/>
    <property type="project" value="TreeGrafter"/>
</dbReference>
<keyword evidence="1" id="KW-0560">Oxidoreductase</keyword>
<dbReference type="InterPro" id="IPR050425">
    <property type="entry name" value="NAD(P)_dehydrat-like"/>
</dbReference>
<comment type="caution">
    <text evidence="4">The sequence shown here is derived from an EMBL/GenBank/DDBJ whole genome shotgun (WGS) entry which is preliminary data.</text>
</comment>
<dbReference type="PANTHER" id="PTHR10366:SF564">
    <property type="entry name" value="STEROL-4-ALPHA-CARBOXYLATE 3-DEHYDROGENASE, DECARBOXYLATING"/>
    <property type="match status" value="1"/>
</dbReference>
<dbReference type="GO" id="GO:0003676">
    <property type="term" value="F:nucleic acid binding"/>
    <property type="evidence" value="ECO:0007669"/>
    <property type="project" value="InterPro"/>
</dbReference>
<dbReference type="InterPro" id="IPR002052">
    <property type="entry name" value="DNA_methylase_N6_adenine_CS"/>
</dbReference>
<dbReference type="AlphaFoldDB" id="A0A9P6BYE9"/>
<dbReference type="Proteomes" id="UP000807342">
    <property type="component" value="Unassembled WGS sequence"/>
</dbReference>
<dbReference type="SUPFAM" id="SSF51735">
    <property type="entry name" value="NAD(P)-binding Rossmann-fold domains"/>
    <property type="match status" value="1"/>
</dbReference>
<accession>A0A9P6BYE9</accession>
<evidence type="ECO:0000256" key="2">
    <source>
        <dbReference type="ARBA" id="ARBA00023445"/>
    </source>
</evidence>
<dbReference type="PROSITE" id="PS00092">
    <property type="entry name" value="N6_MTASE"/>
    <property type="match status" value="1"/>
</dbReference>
<dbReference type="Pfam" id="PF01370">
    <property type="entry name" value="Epimerase"/>
    <property type="match status" value="1"/>
</dbReference>
<dbReference type="EMBL" id="MU151601">
    <property type="protein sequence ID" value="KAF9442584.1"/>
    <property type="molecule type" value="Genomic_DNA"/>
</dbReference>
<organism evidence="4 5">
    <name type="scientific">Macrolepiota fuliginosa MF-IS2</name>
    <dbReference type="NCBI Taxonomy" id="1400762"/>
    <lineage>
        <taxon>Eukaryota</taxon>
        <taxon>Fungi</taxon>
        <taxon>Dikarya</taxon>
        <taxon>Basidiomycota</taxon>
        <taxon>Agaricomycotina</taxon>
        <taxon>Agaricomycetes</taxon>
        <taxon>Agaricomycetidae</taxon>
        <taxon>Agaricales</taxon>
        <taxon>Agaricineae</taxon>
        <taxon>Agaricaceae</taxon>
        <taxon>Macrolepiota</taxon>
    </lineage>
</organism>
<reference evidence="4" key="1">
    <citation type="submission" date="2020-11" db="EMBL/GenBank/DDBJ databases">
        <authorList>
            <consortium name="DOE Joint Genome Institute"/>
            <person name="Ahrendt S."/>
            <person name="Riley R."/>
            <person name="Andreopoulos W."/>
            <person name="Labutti K."/>
            <person name="Pangilinan J."/>
            <person name="Ruiz-Duenas F.J."/>
            <person name="Barrasa J.M."/>
            <person name="Sanchez-Garcia M."/>
            <person name="Camarero S."/>
            <person name="Miyauchi S."/>
            <person name="Serrano A."/>
            <person name="Linde D."/>
            <person name="Babiker R."/>
            <person name="Drula E."/>
            <person name="Ayuso-Fernandez I."/>
            <person name="Pacheco R."/>
            <person name="Padilla G."/>
            <person name="Ferreira P."/>
            <person name="Barriuso J."/>
            <person name="Kellner H."/>
            <person name="Castanera R."/>
            <person name="Alfaro M."/>
            <person name="Ramirez L."/>
            <person name="Pisabarro A.G."/>
            <person name="Kuo A."/>
            <person name="Tritt A."/>
            <person name="Lipzen A."/>
            <person name="He G."/>
            <person name="Yan M."/>
            <person name="Ng V."/>
            <person name="Cullen D."/>
            <person name="Martin F."/>
            <person name="Rosso M.-N."/>
            <person name="Henrissat B."/>
            <person name="Hibbett D."/>
            <person name="Martinez A.T."/>
            <person name="Grigoriev I.V."/>
        </authorList>
    </citation>
    <scope>NUCLEOTIDE SEQUENCE</scope>
    <source>
        <strain evidence="4">MF-IS2</strain>
    </source>
</reference>
<dbReference type="GO" id="GO:0008168">
    <property type="term" value="F:methyltransferase activity"/>
    <property type="evidence" value="ECO:0007669"/>
    <property type="project" value="InterPro"/>
</dbReference>
<dbReference type="InterPro" id="IPR001509">
    <property type="entry name" value="Epimerase_deHydtase"/>
</dbReference>
<feature type="domain" description="NAD-dependent epimerase/dehydratase" evidence="3">
    <location>
        <begin position="10"/>
        <end position="274"/>
    </location>
</feature>
<evidence type="ECO:0000313" key="4">
    <source>
        <dbReference type="EMBL" id="KAF9442584.1"/>
    </source>
</evidence>
<comment type="similarity">
    <text evidence="2">Belongs to the NAD(P)-dependent epimerase/dehydratase family. Dihydroflavonol-4-reductase subfamily.</text>
</comment>
<dbReference type="OrthoDB" id="2735536at2759"/>
<keyword evidence="5" id="KW-1185">Reference proteome</keyword>
<dbReference type="InterPro" id="IPR036291">
    <property type="entry name" value="NAD(P)-bd_dom_sf"/>
</dbReference>
<name>A0A9P6BYE9_9AGAR</name>
<protein>
    <submittedName>
        <fullName evidence="4">D-lactaldehyde dehydrogenase</fullName>
    </submittedName>
</protein>
<dbReference type="PANTHER" id="PTHR10366">
    <property type="entry name" value="NAD DEPENDENT EPIMERASE/DEHYDRATASE"/>
    <property type="match status" value="1"/>
</dbReference>
<gene>
    <name evidence="4" type="ORF">P691DRAFT_779322</name>
</gene>
<evidence type="ECO:0000256" key="1">
    <source>
        <dbReference type="ARBA" id="ARBA00023002"/>
    </source>
</evidence>
<sequence length="349" mass="38373">MTIIPASTKILVTGANGYIAIWLVRLLLEQGYSVRGTVRSANKAKYLVEYFGSRGFGPDKLDVVVVDDITREGAFDEVVKDVDAIEHTASPFTTDIDDPQGYIEPAVQGTLGILKSTLKYGTNVKRIVITGSCAAVMSPPSKPTVFSEKDWNTASLEDVEKNGRNALTMSKYRTSKTLAEKAAWGFHEKHRTEVQWDLVVINPPFVFGPAIQDITGGPAGLNTSLKSWYDAVVADGPKSQELSYTSNAWVDVRDAALAHVLALQKEAAGGERIVVSAGSFVWQEWLDVAKTIQPYPLPNHPPAKGVPGLEKSYSIQYNTAKEKRIFGIKFKTMEETTRDTLENFAERGW</sequence>
<dbReference type="GO" id="GO:0032259">
    <property type="term" value="P:methylation"/>
    <property type="evidence" value="ECO:0007669"/>
    <property type="project" value="InterPro"/>
</dbReference>
<proteinExistence type="inferred from homology"/>
<evidence type="ECO:0000259" key="3">
    <source>
        <dbReference type="Pfam" id="PF01370"/>
    </source>
</evidence>